<dbReference type="AlphaFoldDB" id="A0AAW1QZP3"/>
<organism evidence="2 3">
    <name type="scientific">Apatococcus lobatus</name>
    <dbReference type="NCBI Taxonomy" id="904363"/>
    <lineage>
        <taxon>Eukaryota</taxon>
        <taxon>Viridiplantae</taxon>
        <taxon>Chlorophyta</taxon>
        <taxon>core chlorophytes</taxon>
        <taxon>Trebouxiophyceae</taxon>
        <taxon>Chlorellales</taxon>
        <taxon>Chlorellaceae</taxon>
        <taxon>Apatococcus</taxon>
    </lineage>
</organism>
<keyword evidence="1" id="KW-0472">Membrane</keyword>
<dbReference type="Proteomes" id="UP001438707">
    <property type="component" value="Unassembled WGS sequence"/>
</dbReference>
<evidence type="ECO:0000313" key="3">
    <source>
        <dbReference type="Proteomes" id="UP001438707"/>
    </source>
</evidence>
<protein>
    <submittedName>
        <fullName evidence="2">Uncharacterized protein</fullName>
    </submittedName>
</protein>
<evidence type="ECO:0000256" key="1">
    <source>
        <dbReference type="SAM" id="Phobius"/>
    </source>
</evidence>
<keyword evidence="1" id="KW-1133">Transmembrane helix</keyword>
<name>A0AAW1QZP3_9CHLO</name>
<reference evidence="2 3" key="1">
    <citation type="journal article" date="2024" name="Nat. Commun.">
        <title>Phylogenomics reveals the evolutionary origins of lichenization in chlorophyte algae.</title>
        <authorList>
            <person name="Puginier C."/>
            <person name="Libourel C."/>
            <person name="Otte J."/>
            <person name="Skaloud P."/>
            <person name="Haon M."/>
            <person name="Grisel S."/>
            <person name="Petersen M."/>
            <person name="Berrin J.G."/>
            <person name="Delaux P.M."/>
            <person name="Dal Grande F."/>
            <person name="Keller J."/>
        </authorList>
    </citation>
    <scope>NUCLEOTIDE SEQUENCE [LARGE SCALE GENOMIC DNA]</scope>
    <source>
        <strain evidence="2 3">SAG 2145</strain>
    </source>
</reference>
<comment type="caution">
    <text evidence="2">The sequence shown here is derived from an EMBL/GenBank/DDBJ whole genome shotgun (WGS) entry which is preliminary data.</text>
</comment>
<keyword evidence="1" id="KW-0812">Transmembrane</keyword>
<sequence>MASATDLVGILQPEKVTEDRVVFARERGALFSKLLEGHGGSEQPLVYELVMLMLTAAKAGLYLLILDLRQQLRLVAKWVVMEQTEPTKLPRLLPSGSHWRHVLWEAVHWQSLDYANWRGPRQALMTGIRKVVSGPGGVLACDAAFKNFTQQMDGAKLPRVPGLTEAPPPAIPVVVA</sequence>
<dbReference type="EMBL" id="JALJOS010000019">
    <property type="protein sequence ID" value="KAK9827085.1"/>
    <property type="molecule type" value="Genomic_DNA"/>
</dbReference>
<proteinExistence type="predicted"/>
<feature type="transmembrane region" description="Helical" evidence="1">
    <location>
        <begin position="45"/>
        <end position="65"/>
    </location>
</feature>
<keyword evidence="3" id="KW-1185">Reference proteome</keyword>
<evidence type="ECO:0000313" key="2">
    <source>
        <dbReference type="EMBL" id="KAK9827085.1"/>
    </source>
</evidence>
<accession>A0AAW1QZP3</accession>
<gene>
    <name evidence="2" type="ORF">WJX74_006084</name>
</gene>